<organism evidence="1 2">
    <name type="scientific">Marinobacter vinifirmus</name>
    <dbReference type="NCBI Taxonomy" id="355591"/>
    <lineage>
        <taxon>Bacteria</taxon>
        <taxon>Pseudomonadati</taxon>
        <taxon>Pseudomonadota</taxon>
        <taxon>Gammaproteobacteria</taxon>
        <taxon>Pseudomonadales</taxon>
        <taxon>Marinobacteraceae</taxon>
        <taxon>Marinobacter</taxon>
    </lineage>
</organism>
<accession>A0A7Z1INX6</accession>
<evidence type="ECO:0000313" key="1">
    <source>
        <dbReference type="EMBL" id="OZC37509.1"/>
    </source>
</evidence>
<dbReference type="AlphaFoldDB" id="A0A7Z1INX6"/>
<dbReference type="EMBL" id="NEFY01000001">
    <property type="protein sequence ID" value="OZC37509.1"/>
    <property type="molecule type" value="Genomic_DNA"/>
</dbReference>
<name>A0A7Z1INX6_9GAMM</name>
<reference evidence="1 2" key="1">
    <citation type="submission" date="2017-06" db="EMBL/GenBank/DDBJ databases">
        <title>Draft genome sequence of the halophilic bacterium Marinobacter vinifirmus FB1.</title>
        <authorList>
            <person name="Stepanov V.G."/>
            <person name="Roberts D.J."/>
            <person name="Fox G.E."/>
        </authorList>
    </citation>
    <scope>NUCLEOTIDE SEQUENCE [LARGE SCALE GENOMIC DNA]</scope>
    <source>
        <strain evidence="1 2">FB1</strain>
    </source>
</reference>
<sequence length="363" mass="41066">MIGLSSDRKRWGFGPAFFLILFLPVLVCAGELNFFGQFRLQAISEPEPVNGMLGNWGDEFESGKRQWIDARTELGVRYGSGLEVSLFARALADLRFNEEAARFYGRVKRDEALMPGEQIPVKVSAHGFTGDGLRIGYRVREGGWDVALGGSLFKADYLLEGDLWGEMLAKTPEDFSFEASIDYVYYEDLIFGREDTSRPEGVGWSGDLVLAWQAHDHLRFEFAAEDLFARIRWTDVPATRTLEPVSLDRRIQDSKQAPVGLWAEGTIDRYYQDIDPRYRLSLDWNADAWHGSLRGQYQFGYGYAGVGGGYRFANGFAVTGLFWPEYDQFGIEAKSGNWRGTLVLDQFDWNEVQAMSVGIAYGY</sequence>
<evidence type="ECO:0000313" key="2">
    <source>
        <dbReference type="Proteomes" id="UP000216984"/>
    </source>
</evidence>
<gene>
    <name evidence="1" type="ORF">B9Q17_13260</name>
</gene>
<dbReference type="Proteomes" id="UP000216984">
    <property type="component" value="Unassembled WGS sequence"/>
</dbReference>
<comment type="caution">
    <text evidence="1">The sequence shown here is derived from an EMBL/GenBank/DDBJ whole genome shotgun (WGS) entry which is preliminary data.</text>
</comment>
<dbReference type="RefSeq" id="WP_094623634.1">
    <property type="nucleotide sequence ID" value="NZ_NEFY01000001.1"/>
</dbReference>
<protein>
    <submittedName>
        <fullName evidence="1">Uncharacterized protein</fullName>
    </submittedName>
</protein>
<proteinExistence type="predicted"/>
<keyword evidence="2" id="KW-1185">Reference proteome</keyword>